<evidence type="ECO:0000313" key="3">
    <source>
        <dbReference type="Proteomes" id="UP000029072"/>
    </source>
</evidence>
<feature type="domain" description="Polymerase/histidinol phosphatase N-terminal" evidence="1">
    <location>
        <begin position="8"/>
        <end position="75"/>
    </location>
</feature>
<dbReference type="GO" id="GO:0006260">
    <property type="term" value="P:DNA replication"/>
    <property type="evidence" value="ECO:0007669"/>
    <property type="project" value="InterPro"/>
</dbReference>
<dbReference type="PANTHER" id="PTHR32294:SF0">
    <property type="entry name" value="DNA POLYMERASE III SUBUNIT ALPHA"/>
    <property type="match status" value="1"/>
</dbReference>
<dbReference type="Pfam" id="PF02811">
    <property type="entry name" value="PHP"/>
    <property type="match status" value="1"/>
</dbReference>
<evidence type="ECO:0000259" key="1">
    <source>
        <dbReference type="SMART" id="SM00481"/>
    </source>
</evidence>
<dbReference type="InterPro" id="IPR011708">
    <property type="entry name" value="DNA_pol3_alpha_NTPase_dom"/>
</dbReference>
<dbReference type="InterPro" id="IPR004013">
    <property type="entry name" value="PHP_dom"/>
</dbReference>
<dbReference type="Pfam" id="PF07733">
    <property type="entry name" value="DNA_pol3_alpha"/>
    <property type="match status" value="1"/>
</dbReference>
<dbReference type="GO" id="GO:0008408">
    <property type="term" value="F:3'-5' exonuclease activity"/>
    <property type="evidence" value="ECO:0007669"/>
    <property type="project" value="InterPro"/>
</dbReference>
<name>A0A087A9G6_9BIFI</name>
<dbReference type="PANTHER" id="PTHR32294">
    <property type="entry name" value="DNA POLYMERASE III SUBUNIT ALPHA"/>
    <property type="match status" value="1"/>
</dbReference>
<comment type="caution">
    <text evidence="2">The sequence shown here is derived from an EMBL/GenBank/DDBJ whole genome shotgun (WGS) entry which is preliminary data.</text>
</comment>
<dbReference type="NCBIfam" id="TIGR00594">
    <property type="entry name" value="polc"/>
    <property type="match status" value="1"/>
</dbReference>
<evidence type="ECO:0000313" key="2">
    <source>
        <dbReference type="EMBL" id="KFI55416.1"/>
    </source>
</evidence>
<protein>
    <submittedName>
        <fullName evidence="2">DNA polymerase III subunit alpha</fullName>
        <ecNumber evidence="2">2.7.7.7</ecNumber>
    </submittedName>
</protein>
<dbReference type="SUPFAM" id="SSF89550">
    <property type="entry name" value="PHP domain-like"/>
    <property type="match status" value="1"/>
</dbReference>
<dbReference type="InterPro" id="IPR004805">
    <property type="entry name" value="DnaE2/DnaE/PolC"/>
</dbReference>
<dbReference type="Gene3D" id="3.20.20.140">
    <property type="entry name" value="Metal-dependent hydrolases"/>
    <property type="match status" value="1"/>
</dbReference>
<dbReference type="SMART" id="SM00481">
    <property type="entry name" value="POLIIIAc"/>
    <property type="match status" value="1"/>
</dbReference>
<dbReference type="Proteomes" id="UP000029072">
    <property type="component" value="Unassembled WGS sequence"/>
</dbReference>
<sequence>MNGNGNFVHLHNHTHYSLLDGASKIPALADQVRALGMPAVGITDHGNMHGAYEMYADCVANGVKPIIGIEAYVTPETARQDKSRVHWGTEAQRGDDVSGGGWYTHLTMWASSNEGLSNLIKASSVANLEGRVSKYPRMDNDVLSTYSKGVIASSGCPSGIIQTRLRLGQFDEALRAAGEFQDIFGRDNFYIELMRHGLDAEDRVQSGLLTIARKLDAPLLATNDSHYVHAEDAEAQDAMLCINSGSHLDDPNRFKFDGTGYYIKPAEEMRELFREFPEACDNTLEVAERCNVIFDDHEDGAFMPQFDCPEEWDETSLFLKEVERGLERRYDGHPPLDVLRQADYECGVICQMQFCGYFLVVADYIQWAKDHGIMVGPGRGSAAGSMVAYAMGITELDPLKHGLIFERFLNPERVSLPDIDVDFDPEGACVSSTMLLINTGVIKSPSA</sequence>
<dbReference type="STRING" id="1437609.BCAL_0672"/>
<dbReference type="InterPro" id="IPR003141">
    <property type="entry name" value="Pol/His_phosphatase_N"/>
</dbReference>
<dbReference type="CDD" id="cd12113">
    <property type="entry name" value="PHP_PolIIIA_DnaE3"/>
    <property type="match status" value="1"/>
</dbReference>
<proteinExistence type="predicted"/>
<dbReference type="InterPro" id="IPR016195">
    <property type="entry name" value="Pol/histidinol_Pase-like"/>
</dbReference>
<dbReference type="eggNOG" id="COG0587">
    <property type="taxonomic scope" value="Bacteria"/>
</dbReference>
<dbReference type="GO" id="GO:0003887">
    <property type="term" value="F:DNA-directed DNA polymerase activity"/>
    <property type="evidence" value="ECO:0007669"/>
    <property type="project" value="UniProtKB-EC"/>
</dbReference>
<dbReference type="EMBL" id="JGYS01000005">
    <property type="protein sequence ID" value="KFI55416.1"/>
    <property type="molecule type" value="Genomic_DNA"/>
</dbReference>
<accession>A0A087A9G6</accession>
<reference evidence="2 3" key="1">
    <citation type="submission" date="2014-03" db="EMBL/GenBank/DDBJ databases">
        <title>Genomics of Bifidobacteria.</title>
        <authorList>
            <person name="Ventura M."/>
            <person name="Milani C."/>
            <person name="Lugli G.A."/>
        </authorList>
    </citation>
    <scope>NUCLEOTIDE SEQUENCE [LARGE SCALE GENOMIC DNA]</scope>
    <source>
        <strain evidence="2 3">DSM 23973</strain>
    </source>
</reference>
<keyword evidence="2" id="KW-0808">Transferase</keyword>
<dbReference type="EC" id="2.7.7.7" evidence="2"/>
<keyword evidence="2" id="KW-0548">Nucleotidyltransferase</keyword>
<gene>
    <name evidence="2" type="ORF">BCAL_0672</name>
</gene>
<organism evidence="2 3">
    <name type="scientific">Bifidobacterium callitrichos DSM 23973</name>
    <dbReference type="NCBI Taxonomy" id="1437609"/>
    <lineage>
        <taxon>Bacteria</taxon>
        <taxon>Bacillati</taxon>
        <taxon>Actinomycetota</taxon>
        <taxon>Actinomycetes</taxon>
        <taxon>Bifidobacteriales</taxon>
        <taxon>Bifidobacteriaceae</taxon>
        <taxon>Bifidobacterium</taxon>
    </lineage>
</organism>
<dbReference type="AlphaFoldDB" id="A0A087A9G6"/>